<protein>
    <submittedName>
        <fullName evidence="16">Uncharacterized protein LOC106474138</fullName>
    </submittedName>
</protein>
<feature type="compositionally biased region" description="Basic and acidic residues" evidence="13">
    <location>
        <begin position="38"/>
        <end position="51"/>
    </location>
</feature>
<dbReference type="CDD" id="cd06790">
    <property type="entry name" value="PDZ_neurabin-like"/>
    <property type="match status" value="1"/>
</dbReference>
<feature type="compositionally biased region" description="Polar residues" evidence="13">
    <location>
        <begin position="986"/>
        <end position="1004"/>
    </location>
</feature>
<sequence length="1133" mass="126802">MADVRAEILAASRSRTGWLDSNVQNTEKRPYINTLKSTFEEKSHEKQEKKTSVSRSEPTRRLGSKVSTIANMFQSLSPPKEEFLMKSKTKLSRTESPSKVHQILAKTETSTKSHNISQTNHVAVGSSSLTRNEGHVTRFNSARAMFEQLEEKSKRLSTDSTTFSLKQSIHSSSSHETTPDQLSPSLSSSPVIELPERLTSSSNSSLVIPESPPCTVSERPQSLDFPIETVTLECKKSSILEDSLVDACKIPTVCPAQNNEIKRKNLESSSSENVESNRILECTETNFNLSPSSLTTANFHPTNKIEVHVKLEDYTETQIDEDMSQVKNVSVYEHPCVHYEPSRNGYHPSLDATTHSSEDPGNTESQHNFSTLLAADQSNHNMPCDQFLPYSEATLQVSDLNSELSKNSISVKENEISSEKDEDTLFENKDGLLVDEADVSGESSHMSDNSPATPLDVENCNVGLDKDVIDAEKKYPVYIGKEKIIIKDLIEECEPKAIAGEENCENFYKSQSNYQADENSVSPSSVKTDSEGDRNEGDLTSHIEICTPDDISPASPDISVPITRRKWEKPLYPDSVDSPNTKSDGIKGYEFGEWSQDKHIWSEQDREDLQSLSSVYFLSQGSKHEIIPETSKCVKDAAGETLAEFECREHELFMVEAVLESDQSTNQGPFSNLKGNCSHLNNEVELMTSEEAERFLSSRIFRSRQTMLSDEEANEVKLLLSHQNENSITSVDLKTSGEFYNSALMSLDGSGLDDEGESASEIPCSPGSKIFYNNTEYHILEGGHYFTEILGLAEESEDDEVTMYCPVVARKKTRVKFSSSPIRVYSTYSVDDYDRRNEDVDPVSASAEYELEKRIEKMDVFPVELVKGSEGLGLSIIGMGVGADAGLEKLGIFVKTITDGGAADRDGRIQVNDQIIEVDSKSLVGVTQAYAASVLRNTSGLVRFVIGREKDSTNSEIAQLISQSLKADKERESRQLTIEQQYMQQNREQVKTQPLHSLDNSLDSTPEDGEDNPIIEELNMNNESSDSLSPEFEVETLIIKLKEAQYKQGLSETEIKRLKEKVMLLEQLESQNYELIQQAEIAENRYQHAEQALQVTQRDLANYRQLVDDFQRQSSALEKKYIKAKKLIHEFQK</sequence>
<feature type="non-terminal residue" evidence="16">
    <location>
        <position position="1133"/>
    </location>
</feature>
<evidence type="ECO:0000256" key="12">
    <source>
        <dbReference type="SAM" id="Coils"/>
    </source>
</evidence>
<keyword evidence="8 12" id="KW-0175">Coiled coil</keyword>
<reference evidence="16" key="1">
    <citation type="submission" date="2025-08" db="UniProtKB">
        <authorList>
            <consortium name="RefSeq"/>
        </authorList>
    </citation>
    <scope>IDENTIFICATION</scope>
    <source>
        <tissue evidence="16">Muscle</tissue>
    </source>
</reference>
<evidence type="ECO:0000256" key="10">
    <source>
        <dbReference type="ARBA" id="ARBA00023212"/>
    </source>
</evidence>
<evidence type="ECO:0000256" key="5">
    <source>
        <dbReference type="ARBA" id="ARBA00022782"/>
    </source>
</evidence>
<name>A0ABM1TQQ3_LIMPO</name>
<dbReference type="GeneID" id="106474138"/>
<dbReference type="SUPFAM" id="SSF50156">
    <property type="entry name" value="PDZ domain-like"/>
    <property type="match status" value="1"/>
</dbReference>
<keyword evidence="9" id="KW-0009">Actin-binding</keyword>
<keyword evidence="10" id="KW-0206">Cytoskeleton</keyword>
<accession>A0ABM1TQQ3</accession>
<evidence type="ECO:0000256" key="1">
    <source>
        <dbReference type="ARBA" id="ARBA00004245"/>
    </source>
</evidence>
<feature type="region of interest" description="Disordered" evidence="13">
    <location>
        <begin position="166"/>
        <end position="220"/>
    </location>
</feature>
<dbReference type="Pfam" id="PF00595">
    <property type="entry name" value="PDZ"/>
    <property type="match status" value="1"/>
</dbReference>
<evidence type="ECO:0000259" key="14">
    <source>
        <dbReference type="PROSITE" id="PS50106"/>
    </source>
</evidence>
<comment type="subcellular location">
    <subcellularLocation>
        <location evidence="1">Cytoplasm</location>
        <location evidence="1">Cytoskeleton</location>
    </subcellularLocation>
    <subcellularLocation>
        <location evidence="11">Synapse</location>
    </subcellularLocation>
</comment>
<evidence type="ECO:0000256" key="2">
    <source>
        <dbReference type="ARBA" id="ARBA00022473"/>
    </source>
</evidence>
<feature type="compositionally biased region" description="Polar residues" evidence="13">
    <location>
        <begin position="514"/>
        <end position="527"/>
    </location>
</feature>
<keyword evidence="2" id="KW-0217">Developmental protein</keyword>
<dbReference type="SMART" id="SM00228">
    <property type="entry name" value="PDZ"/>
    <property type="match status" value="1"/>
</dbReference>
<dbReference type="PROSITE" id="PS50106">
    <property type="entry name" value="PDZ"/>
    <property type="match status" value="1"/>
</dbReference>
<feature type="compositionally biased region" description="Polar residues" evidence="13">
    <location>
        <begin position="351"/>
        <end position="366"/>
    </location>
</feature>
<evidence type="ECO:0000256" key="13">
    <source>
        <dbReference type="SAM" id="MobiDB-lite"/>
    </source>
</evidence>
<dbReference type="InterPro" id="IPR040645">
    <property type="entry name" value="Neurabin-1/2_PDZ"/>
</dbReference>
<dbReference type="InterPro" id="IPR036034">
    <property type="entry name" value="PDZ_sf"/>
</dbReference>
<evidence type="ECO:0000256" key="9">
    <source>
        <dbReference type="ARBA" id="ARBA00023203"/>
    </source>
</evidence>
<dbReference type="Pfam" id="PF17817">
    <property type="entry name" value="PDZ_5"/>
    <property type="match status" value="1"/>
</dbReference>
<keyword evidence="6" id="KW-0524">Neurogenesis</keyword>
<feature type="region of interest" description="Disordered" evidence="13">
    <location>
        <begin position="514"/>
        <end position="539"/>
    </location>
</feature>
<evidence type="ECO:0000256" key="7">
    <source>
        <dbReference type="ARBA" id="ARBA00023018"/>
    </source>
</evidence>
<dbReference type="InterPro" id="IPR001478">
    <property type="entry name" value="PDZ"/>
</dbReference>
<feature type="region of interest" description="Disordered" evidence="13">
    <location>
        <begin position="986"/>
        <end position="1009"/>
    </location>
</feature>
<feature type="compositionally biased region" description="Basic and acidic residues" evidence="13">
    <location>
        <begin position="528"/>
        <end position="539"/>
    </location>
</feature>
<dbReference type="PANTHER" id="PTHR16154">
    <property type="entry name" value="NEURABIN"/>
    <property type="match status" value="1"/>
</dbReference>
<keyword evidence="7" id="KW-0770">Synapse</keyword>
<gene>
    <name evidence="16" type="primary">LOC106474138</name>
</gene>
<keyword evidence="4" id="KW-0597">Phosphoprotein</keyword>
<feature type="coiled-coil region" evidence="12">
    <location>
        <begin position="1065"/>
        <end position="1120"/>
    </location>
</feature>
<keyword evidence="5" id="KW-0221">Differentiation</keyword>
<evidence type="ECO:0000256" key="6">
    <source>
        <dbReference type="ARBA" id="ARBA00022902"/>
    </source>
</evidence>
<dbReference type="Gene3D" id="2.30.42.10">
    <property type="match status" value="1"/>
</dbReference>
<evidence type="ECO:0000256" key="11">
    <source>
        <dbReference type="ARBA" id="ARBA00034103"/>
    </source>
</evidence>
<dbReference type="InterPro" id="IPR043446">
    <property type="entry name" value="Neurabin-like"/>
</dbReference>
<dbReference type="Proteomes" id="UP000694941">
    <property type="component" value="Unplaced"/>
</dbReference>
<evidence type="ECO:0000313" key="16">
    <source>
        <dbReference type="RefSeq" id="XP_022258209.1"/>
    </source>
</evidence>
<feature type="region of interest" description="Disordered" evidence="13">
    <location>
        <begin position="342"/>
        <end position="366"/>
    </location>
</feature>
<dbReference type="PANTHER" id="PTHR16154:SF6">
    <property type="entry name" value="SPINOPHILIN, ISOFORM J"/>
    <property type="match status" value="1"/>
</dbReference>
<feature type="region of interest" description="Disordered" evidence="13">
    <location>
        <begin position="36"/>
        <end position="62"/>
    </location>
</feature>
<keyword evidence="15" id="KW-1185">Reference proteome</keyword>
<evidence type="ECO:0000256" key="8">
    <source>
        <dbReference type="ARBA" id="ARBA00023054"/>
    </source>
</evidence>
<evidence type="ECO:0000256" key="3">
    <source>
        <dbReference type="ARBA" id="ARBA00022490"/>
    </source>
</evidence>
<feature type="domain" description="PDZ" evidence="14">
    <location>
        <begin position="862"/>
        <end position="950"/>
    </location>
</feature>
<dbReference type="RefSeq" id="XP_022258209.1">
    <property type="nucleotide sequence ID" value="XM_022402501.1"/>
</dbReference>
<organism evidence="15 16">
    <name type="scientific">Limulus polyphemus</name>
    <name type="common">Atlantic horseshoe crab</name>
    <dbReference type="NCBI Taxonomy" id="6850"/>
    <lineage>
        <taxon>Eukaryota</taxon>
        <taxon>Metazoa</taxon>
        <taxon>Ecdysozoa</taxon>
        <taxon>Arthropoda</taxon>
        <taxon>Chelicerata</taxon>
        <taxon>Merostomata</taxon>
        <taxon>Xiphosura</taxon>
        <taxon>Limulidae</taxon>
        <taxon>Limulus</taxon>
    </lineage>
</organism>
<keyword evidence="3" id="KW-0963">Cytoplasm</keyword>
<proteinExistence type="predicted"/>
<evidence type="ECO:0000256" key="4">
    <source>
        <dbReference type="ARBA" id="ARBA00022553"/>
    </source>
</evidence>
<evidence type="ECO:0000313" key="15">
    <source>
        <dbReference type="Proteomes" id="UP000694941"/>
    </source>
</evidence>